<dbReference type="PANTHER" id="PTHR43390">
    <property type="entry name" value="SIGNAL PEPTIDASE I"/>
    <property type="match status" value="1"/>
</dbReference>
<dbReference type="InterPro" id="IPR036286">
    <property type="entry name" value="LexA/Signal_pep-like_sf"/>
</dbReference>
<dbReference type="PANTHER" id="PTHR43390:SF1">
    <property type="entry name" value="CHLOROPLAST PROCESSING PEPTIDASE"/>
    <property type="match status" value="1"/>
</dbReference>
<evidence type="ECO:0000313" key="4">
    <source>
        <dbReference type="EMBL" id="KUG26802.1"/>
    </source>
</evidence>
<reference evidence="4" key="1">
    <citation type="journal article" date="2015" name="Proc. Natl. Acad. Sci. U.S.A.">
        <title>Networks of energetic and metabolic interactions define dynamics in microbial communities.</title>
        <authorList>
            <person name="Embree M."/>
            <person name="Liu J.K."/>
            <person name="Al-Bassam M.M."/>
            <person name="Zengler K."/>
        </authorList>
    </citation>
    <scope>NUCLEOTIDE SEQUENCE</scope>
</reference>
<accession>A0A0W8G1A0</accession>
<sequence>MNKKQKEKKTIQDKVIENLVSILKTALVLLIIISAVVEASRVPTGSMEDTILGGDFLLINKYLYGPATPRYIPLTGIELPYYRFPSFREPRKNDIIVFKFPGNRDQIEFEELTHYVKRCVAGPGDTLEIIDKVVFVNGEEFPIPEHVNYDNKLLPKGLADPYIFPKGSGWNSDNYGPIVIPKKGDIINLSKENIGRWDTFINRENKASVVRFVNNEIFINNKKSNQYTIQDDYYFAMGDNRDNSLDSRYWGFVPRENITGTPIIIYWSWDSAIPFSQFFDLLGSVRLDRIAKLIN</sequence>
<keyword evidence="2" id="KW-0472">Membrane</keyword>
<feature type="transmembrane region" description="Helical" evidence="2">
    <location>
        <begin position="21"/>
        <end position="37"/>
    </location>
</feature>
<dbReference type="GO" id="GO:0004252">
    <property type="term" value="F:serine-type endopeptidase activity"/>
    <property type="evidence" value="ECO:0007669"/>
    <property type="project" value="InterPro"/>
</dbReference>
<evidence type="ECO:0000256" key="1">
    <source>
        <dbReference type="ARBA" id="ARBA00009370"/>
    </source>
</evidence>
<dbReference type="GO" id="GO:0006465">
    <property type="term" value="P:signal peptide processing"/>
    <property type="evidence" value="ECO:0007669"/>
    <property type="project" value="InterPro"/>
</dbReference>
<dbReference type="InterPro" id="IPR019533">
    <property type="entry name" value="Peptidase_S26"/>
</dbReference>
<evidence type="ECO:0000256" key="2">
    <source>
        <dbReference type="SAM" id="Phobius"/>
    </source>
</evidence>
<evidence type="ECO:0000259" key="3">
    <source>
        <dbReference type="Pfam" id="PF10502"/>
    </source>
</evidence>
<organism evidence="4">
    <name type="scientific">hydrocarbon metagenome</name>
    <dbReference type="NCBI Taxonomy" id="938273"/>
    <lineage>
        <taxon>unclassified sequences</taxon>
        <taxon>metagenomes</taxon>
        <taxon>ecological metagenomes</taxon>
    </lineage>
</organism>
<proteinExistence type="inferred from homology"/>
<name>A0A0W8G1A0_9ZZZZ</name>
<comment type="caution">
    <text evidence="4">The sequence shown here is derived from an EMBL/GenBank/DDBJ whole genome shotgun (WGS) entry which is preliminary data.</text>
</comment>
<keyword evidence="2" id="KW-0812">Transmembrane</keyword>
<gene>
    <name evidence="4" type="ORF">ASZ90_003357</name>
</gene>
<keyword evidence="2" id="KW-1133">Transmembrane helix</keyword>
<dbReference type="PRINTS" id="PR00727">
    <property type="entry name" value="LEADERPTASE"/>
</dbReference>
<dbReference type="InterPro" id="IPR000223">
    <property type="entry name" value="Pept_S26A_signal_pept_1"/>
</dbReference>
<comment type="similarity">
    <text evidence="1">Belongs to the peptidase S26 family.</text>
</comment>
<dbReference type="Pfam" id="PF10502">
    <property type="entry name" value="Peptidase_S26"/>
    <property type="match status" value="1"/>
</dbReference>
<dbReference type="Gene3D" id="2.10.109.10">
    <property type="entry name" value="Umud Fragment, subunit A"/>
    <property type="match status" value="1"/>
</dbReference>
<dbReference type="EC" id="3.4.21.89" evidence="4"/>
<dbReference type="EMBL" id="LNQE01000403">
    <property type="protein sequence ID" value="KUG26802.1"/>
    <property type="molecule type" value="Genomic_DNA"/>
</dbReference>
<dbReference type="NCBIfam" id="TIGR02227">
    <property type="entry name" value="sigpep_I_bact"/>
    <property type="match status" value="1"/>
</dbReference>
<dbReference type="GO" id="GO:0016020">
    <property type="term" value="C:membrane"/>
    <property type="evidence" value="ECO:0007669"/>
    <property type="project" value="InterPro"/>
</dbReference>
<dbReference type="CDD" id="cd06530">
    <property type="entry name" value="S26_SPase_I"/>
    <property type="match status" value="1"/>
</dbReference>
<dbReference type="SUPFAM" id="SSF51306">
    <property type="entry name" value="LexA/Signal peptidase"/>
    <property type="match status" value="1"/>
</dbReference>
<protein>
    <submittedName>
        <fullName evidence="4">Signal peptidase i</fullName>
        <ecNumber evidence="4">3.4.21.89</ecNumber>
    </submittedName>
</protein>
<keyword evidence="4" id="KW-0378">Hydrolase</keyword>
<feature type="domain" description="Peptidase S26" evidence="3">
    <location>
        <begin position="17"/>
        <end position="267"/>
    </location>
</feature>
<dbReference type="GO" id="GO:0009003">
    <property type="term" value="F:signal peptidase activity"/>
    <property type="evidence" value="ECO:0007669"/>
    <property type="project" value="UniProtKB-EC"/>
</dbReference>
<dbReference type="AlphaFoldDB" id="A0A0W8G1A0"/>